<feature type="transmembrane region" description="Helical" evidence="6">
    <location>
        <begin position="67"/>
        <end position="87"/>
    </location>
</feature>
<keyword evidence="8" id="KW-1185">Reference proteome</keyword>
<feature type="transmembrane region" description="Helical" evidence="6">
    <location>
        <begin position="200"/>
        <end position="221"/>
    </location>
</feature>
<organism evidence="7 8">
    <name type="scientific">Tranquillimonas alkanivorans</name>
    <dbReference type="NCBI Taxonomy" id="441119"/>
    <lineage>
        <taxon>Bacteria</taxon>
        <taxon>Pseudomonadati</taxon>
        <taxon>Pseudomonadota</taxon>
        <taxon>Alphaproteobacteria</taxon>
        <taxon>Rhodobacterales</taxon>
        <taxon>Roseobacteraceae</taxon>
        <taxon>Tranquillimonas</taxon>
    </lineage>
</organism>
<dbReference type="EMBL" id="FOXA01000006">
    <property type="protein sequence ID" value="SFP44274.1"/>
    <property type="molecule type" value="Genomic_DNA"/>
</dbReference>
<dbReference type="GO" id="GO:0016020">
    <property type="term" value="C:membrane"/>
    <property type="evidence" value="ECO:0007669"/>
    <property type="project" value="UniProtKB-SubCell"/>
</dbReference>
<evidence type="ECO:0000313" key="7">
    <source>
        <dbReference type="EMBL" id="SFP44274.1"/>
    </source>
</evidence>
<feature type="transmembrane region" description="Helical" evidence="6">
    <location>
        <begin position="303"/>
        <end position="330"/>
    </location>
</feature>
<dbReference type="AlphaFoldDB" id="A0A1I5QDB1"/>
<evidence type="ECO:0000256" key="1">
    <source>
        <dbReference type="ARBA" id="ARBA00004141"/>
    </source>
</evidence>
<evidence type="ECO:0000313" key="8">
    <source>
        <dbReference type="Proteomes" id="UP000199356"/>
    </source>
</evidence>
<feature type="transmembrane region" description="Helical" evidence="6">
    <location>
        <begin position="262"/>
        <end position="283"/>
    </location>
</feature>
<accession>A0A1I5QDB1</accession>
<dbReference type="InterPro" id="IPR002549">
    <property type="entry name" value="AI-2E-like"/>
</dbReference>
<comment type="similarity">
    <text evidence="2">Belongs to the autoinducer-2 exporter (AI-2E) (TC 2.A.86) family.</text>
</comment>
<evidence type="ECO:0000256" key="3">
    <source>
        <dbReference type="ARBA" id="ARBA00022692"/>
    </source>
</evidence>
<evidence type="ECO:0000256" key="4">
    <source>
        <dbReference type="ARBA" id="ARBA00022989"/>
    </source>
</evidence>
<evidence type="ECO:0000256" key="6">
    <source>
        <dbReference type="SAM" id="Phobius"/>
    </source>
</evidence>
<sequence length="348" mass="37394">MREWRLAPMTYGMALALMVGWLLWVGKPVLLPIISAIVALYILTAAAEALVKVPLLGGAPLWARRLLVLLAFTLSVALLFVLVITNFTRVAAALPGYEANLDRIVAGFADVFGFEDQPTWAALQAETFGRINTRQLITPLVQSIGGFGGTLFLIVLYVSFFVNERAHFARKLALAAGTPDKGARALEVLTRINERIGNYLLVKTLVNVVLGAASFVIMWLIGIEFALFWAVLIGFLNYIPYFGSMLGVLFPVLLSLAQFGSLGMAALSLVALAAAQIYVGGVLEPKLMGRAFNLSPLFVLLALAFWGALWGIPGAILAVPLTASLVIVLAEIPETRPAAIIMSANGRV</sequence>
<gene>
    <name evidence="7" type="ORF">SAMN04488047_106187</name>
</gene>
<keyword evidence="5 6" id="KW-0472">Membrane</keyword>
<feature type="transmembrane region" description="Helical" evidence="6">
    <location>
        <begin position="227"/>
        <end position="250"/>
    </location>
</feature>
<dbReference type="PANTHER" id="PTHR21716:SF64">
    <property type="entry name" value="AI-2 TRANSPORT PROTEIN TQSA"/>
    <property type="match status" value="1"/>
</dbReference>
<dbReference type="Proteomes" id="UP000199356">
    <property type="component" value="Unassembled WGS sequence"/>
</dbReference>
<comment type="subcellular location">
    <subcellularLocation>
        <location evidence="1">Membrane</location>
        <topology evidence="1">Multi-pass membrane protein</topology>
    </subcellularLocation>
</comment>
<evidence type="ECO:0000256" key="2">
    <source>
        <dbReference type="ARBA" id="ARBA00009773"/>
    </source>
</evidence>
<keyword evidence="3 6" id="KW-0812">Transmembrane</keyword>
<feature type="transmembrane region" description="Helical" evidence="6">
    <location>
        <begin position="140"/>
        <end position="162"/>
    </location>
</feature>
<name>A0A1I5QDB1_9RHOB</name>
<feature type="transmembrane region" description="Helical" evidence="6">
    <location>
        <begin position="30"/>
        <end position="55"/>
    </location>
</feature>
<dbReference type="STRING" id="441119.SAMN04488047_106187"/>
<dbReference type="PANTHER" id="PTHR21716">
    <property type="entry name" value="TRANSMEMBRANE PROTEIN"/>
    <property type="match status" value="1"/>
</dbReference>
<protein>
    <submittedName>
        <fullName evidence="7">Predicted PurR-regulated permease PerM</fullName>
    </submittedName>
</protein>
<feature type="transmembrane region" description="Helical" evidence="6">
    <location>
        <begin position="7"/>
        <end position="24"/>
    </location>
</feature>
<reference evidence="7 8" key="1">
    <citation type="submission" date="2016-10" db="EMBL/GenBank/DDBJ databases">
        <authorList>
            <person name="de Groot N.N."/>
        </authorList>
    </citation>
    <scope>NUCLEOTIDE SEQUENCE [LARGE SCALE GENOMIC DNA]</scope>
    <source>
        <strain evidence="7 8">DSM 19547</strain>
    </source>
</reference>
<evidence type="ECO:0000256" key="5">
    <source>
        <dbReference type="ARBA" id="ARBA00023136"/>
    </source>
</evidence>
<dbReference type="Pfam" id="PF01594">
    <property type="entry name" value="AI-2E_transport"/>
    <property type="match status" value="1"/>
</dbReference>
<dbReference type="GO" id="GO:0055085">
    <property type="term" value="P:transmembrane transport"/>
    <property type="evidence" value="ECO:0007669"/>
    <property type="project" value="TreeGrafter"/>
</dbReference>
<proteinExistence type="inferred from homology"/>
<keyword evidence="4 6" id="KW-1133">Transmembrane helix</keyword>